<evidence type="ECO:0000313" key="2">
    <source>
        <dbReference type="Proteomes" id="UP000199163"/>
    </source>
</evidence>
<reference evidence="1 2" key="1">
    <citation type="submission" date="2016-10" db="EMBL/GenBank/DDBJ databases">
        <authorList>
            <person name="de Groot N.N."/>
        </authorList>
    </citation>
    <scope>NUCLEOTIDE SEQUENCE [LARGE SCALE GENOMIC DNA]</scope>
    <source>
        <strain evidence="1 2">DSM 21632</strain>
    </source>
</reference>
<name>A0A1G8G2B8_9BACI</name>
<dbReference type="EMBL" id="FNDK01000014">
    <property type="protein sequence ID" value="SDH88553.1"/>
    <property type="molecule type" value="Genomic_DNA"/>
</dbReference>
<keyword evidence="2" id="KW-1185">Reference proteome</keyword>
<proteinExistence type="predicted"/>
<dbReference type="STRING" id="568899.SAMN05192534_11411"/>
<dbReference type="AlphaFoldDB" id="A0A1G8G2B8"/>
<accession>A0A1G8G2B8</accession>
<dbReference type="Proteomes" id="UP000199163">
    <property type="component" value="Unassembled WGS sequence"/>
</dbReference>
<protein>
    <submittedName>
        <fullName evidence="1">Uncharacterized protein</fullName>
    </submittedName>
</protein>
<evidence type="ECO:0000313" key="1">
    <source>
        <dbReference type="EMBL" id="SDH88553.1"/>
    </source>
</evidence>
<sequence>MGKGFAFPALLSFIYERTFSQMLFNFSENDEYLEE</sequence>
<gene>
    <name evidence="1" type="ORF">SAMN05192534_11411</name>
</gene>
<organism evidence="1 2">
    <name type="scientific">Alteribacillus persepolensis</name>
    <dbReference type="NCBI Taxonomy" id="568899"/>
    <lineage>
        <taxon>Bacteria</taxon>
        <taxon>Bacillati</taxon>
        <taxon>Bacillota</taxon>
        <taxon>Bacilli</taxon>
        <taxon>Bacillales</taxon>
        <taxon>Bacillaceae</taxon>
        <taxon>Alteribacillus</taxon>
    </lineage>
</organism>